<keyword evidence="2" id="KW-0472">Membrane</keyword>
<reference evidence="4 5" key="1">
    <citation type="journal article" date="2016" name="Genome Biol. Evol.">
        <title>Divergent and convergent evolution of fungal pathogenicity.</title>
        <authorList>
            <person name="Shang Y."/>
            <person name="Xiao G."/>
            <person name="Zheng P."/>
            <person name="Cen K."/>
            <person name="Zhan S."/>
            <person name="Wang C."/>
        </authorList>
    </citation>
    <scope>NUCLEOTIDE SEQUENCE [LARGE SCALE GENOMIC DNA]</scope>
    <source>
        <strain evidence="4 5">RCEF 3172</strain>
    </source>
</reference>
<feature type="compositionally biased region" description="Polar residues" evidence="1">
    <location>
        <begin position="108"/>
        <end position="121"/>
    </location>
</feature>
<evidence type="ECO:0000256" key="2">
    <source>
        <dbReference type="SAM" id="Phobius"/>
    </source>
</evidence>
<feature type="signal peptide" evidence="3">
    <location>
        <begin position="1"/>
        <end position="19"/>
    </location>
</feature>
<name>A0A167F0Y3_9HYPO</name>
<feature type="transmembrane region" description="Helical" evidence="2">
    <location>
        <begin position="160"/>
        <end position="181"/>
    </location>
</feature>
<keyword evidence="3" id="KW-0732">Signal</keyword>
<evidence type="ECO:0000256" key="1">
    <source>
        <dbReference type="SAM" id="MobiDB-lite"/>
    </source>
</evidence>
<sequence length="182" mass="17474">MPRLANLAALLAALGPTLATAALSDGVYTETIGAQEVGSTTIGGTMVYSMNYCSIVHSTQCYTSLSTGGPAPTSIPGYSSVSSSPAPTYGQAGGGGGSSSSRSGSVPVPTTISSGSTVENPSTTGVVGSESVTGESTSTTATTSKDGGSSTTKIPDVPTGAAVMGASVMGNVLVAALVALVV</sequence>
<feature type="region of interest" description="Disordered" evidence="1">
    <location>
        <begin position="75"/>
        <end position="155"/>
    </location>
</feature>
<protein>
    <submittedName>
        <fullName evidence="4">Uncharacterized protein</fullName>
    </submittedName>
</protein>
<evidence type="ECO:0000313" key="5">
    <source>
        <dbReference type="Proteomes" id="UP000076863"/>
    </source>
</evidence>
<dbReference type="AlphaFoldDB" id="A0A167F0Y3"/>
<evidence type="ECO:0000256" key="3">
    <source>
        <dbReference type="SAM" id="SignalP"/>
    </source>
</evidence>
<proteinExistence type="predicted"/>
<keyword evidence="2" id="KW-0812">Transmembrane</keyword>
<feature type="compositionally biased region" description="Low complexity" evidence="1">
    <location>
        <begin position="122"/>
        <end position="152"/>
    </location>
</feature>
<keyword evidence="5" id="KW-1185">Reference proteome</keyword>
<feature type="compositionally biased region" description="Low complexity" evidence="1">
    <location>
        <begin position="75"/>
        <end position="87"/>
    </location>
</feature>
<gene>
    <name evidence="4" type="ORF">BBO_04137</name>
</gene>
<evidence type="ECO:0000313" key="4">
    <source>
        <dbReference type="EMBL" id="OAA44654.1"/>
    </source>
</evidence>
<accession>A0A167F0Y3</accession>
<comment type="caution">
    <text evidence="4">The sequence shown here is derived from an EMBL/GenBank/DDBJ whole genome shotgun (WGS) entry which is preliminary data.</text>
</comment>
<feature type="chain" id="PRO_5007886139" evidence="3">
    <location>
        <begin position="20"/>
        <end position="182"/>
    </location>
</feature>
<dbReference type="Proteomes" id="UP000076863">
    <property type="component" value="Unassembled WGS sequence"/>
</dbReference>
<keyword evidence="2" id="KW-1133">Transmembrane helix</keyword>
<dbReference type="EMBL" id="AZHA01000010">
    <property type="protein sequence ID" value="OAA44654.1"/>
    <property type="molecule type" value="Genomic_DNA"/>
</dbReference>
<organism evidence="4 5">
    <name type="scientific">Beauveria brongniartii RCEF 3172</name>
    <dbReference type="NCBI Taxonomy" id="1081107"/>
    <lineage>
        <taxon>Eukaryota</taxon>
        <taxon>Fungi</taxon>
        <taxon>Dikarya</taxon>
        <taxon>Ascomycota</taxon>
        <taxon>Pezizomycotina</taxon>
        <taxon>Sordariomycetes</taxon>
        <taxon>Hypocreomycetidae</taxon>
        <taxon>Hypocreales</taxon>
        <taxon>Cordycipitaceae</taxon>
        <taxon>Beauveria</taxon>
        <taxon>Beauveria brongniartii</taxon>
    </lineage>
</organism>
<dbReference type="OrthoDB" id="5103851at2759"/>